<comment type="subcellular location">
    <subcellularLocation>
        <location evidence="1 7">Cell membrane</location>
        <topology evidence="1 7">Multi-pass membrane protein</topology>
    </subcellularLocation>
</comment>
<evidence type="ECO:0000256" key="4">
    <source>
        <dbReference type="ARBA" id="ARBA00022692"/>
    </source>
</evidence>
<dbReference type="RefSeq" id="WP_119151988.1">
    <property type="nucleotide sequence ID" value="NZ_JBHSOV010000021.1"/>
</dbReference>
<dbReference type="EMBL" id="QXJM01000054">
    <property type="protein sequence ID" value="RIE00496.1"/>
    <property type="molecule type" value="Genomic_DNA"/>
</dbReference>
<dbReference type="EMBL" id="QXJM01000057">
    <property type="protein sequence ID" value="RIE00327.1"/>
    <property type="molecule type" value="Genomic_DNA"/>
</dbReference>
<proteinExistence type="inferred from homology"/>
<evidence type="ECO:0000313" key="13">
    <source>
        <dbReference type="Proteomes" id="UP000266340"/>
    </source>
</evidence>
<evidence type="ECO:0000256" key="7">
    <source>
        <dbReference type="RuleBase" id="RU363032"/>
    </source>
</evidence>
<evidence type="ECO:0000313" key="10">
    <source>
        <dbReference type="EMBL" id="RIE00333.1"/>
    </source>
</evidence>
<evidence type="ECO:0000313" key="11">
    <source>
        <dbReference type="EMBL" id="RIE00496.1"/>
    </source>
</evidence>
<keyword evidence="3" id="KW-1003">Cell membrane</keyword>
<dbReference type="GO" id="GO:0055085">
    <property type="term" value="P:transmembrane transport"/>
    <property type="evidence" value="ECO:0007669"/>
    <property type="project" value="InterPro"/>
</dbReference>
<feature type="transmembrane region" description="Helical" evidence="7">
    <location>
        <begin position="185"/>
        <end position="207"/>
    </location>
</feature>
<reference evidence="11 13" key="1">
    <citation type="submission" date="2018-09" db="EMBL/GenBank/DDBJ databases">
        <title>Cohnella cavernae sp. nov., isolated from a karst cave.</title>
        <authorList>
            <person name="Zhu H."/>
        </authorList>
    </citation>
    <scope>NUCLEOTIDE SEQUENCE [LARGE SCALE GENOMIC DNA]</scope>
    <source>
        <strain evidence="11 13">K2E09-144</strain>
    </source>
</reference>
<keyword evidence="6 7" id="KW-0472">Membrane</keyword>
<dbReference type="EMBL" id="QXJM01000057">
    <property type="protein sequence ID" value="RIE00333.1"/>
    <property type="molecule type" value="Genomic_DNA"/>
</dbReference>
<dbReference type="PANTHER" id="PTHR43744:SF12">
    <property type="entry name" value="ABC TRANSPORTER PERMEASE PROTEIN MG189-RELATED"/>
    <property type="match status" value="1"/>
</dbReference>
<dbReference type="AlphaFoldDB" id="A0A398CBG1"/>
<feature type="transmembrane region" description="Helical" evidence="7">
    <location>
        <begin position="77"/>
        <end position="98"/>
    </location>
</feature>
<keyword evidence="2 7" id="KW-0813">Transport</keyword>
<evidence type="ECO:0000256" key="5">
    <source>
        <dbReference type="ARBA" id="ARBA00022989"/>
    </source>
</evidence>
<comment type="similarity">
    <text evidence="7">Belongs to the binding-protein-dependent transport system permease family.</text>
</comment>
<comment type="caution">
    <text evidence="11">The sequence shown here is derived from an EMBL/GenBank/DDBJ whole genome shotgun (WGS) entry which is preliminary data.</text>
</comment>
<dbReference type="OrthoDB" id="187395at2"/>
<dbReference type="GO" id="GO:0005886">
    <property type="term" value="C:plasma membrane"/>
    <property type="evidence" value="ECO:0007669"/>
    <property type="project" value="UniProtKB-SubCell"/>
</dbReference>
<evidence type="ECO:0000256" key="3">
    <source>
        <dbReference type="ARBA" id="ARBA00022475"/>
    </source>
</evidence>
<dbReference type="InterPro" id="IPR035906">
    <property type="entry name" value="MetI-like_sf"/>
</dbReference>
<dbReference type="Gene3D" id="1.10.3720.10">
    <property type="entry name" value="MetI-like"/>
    <property type="match status" value="1"/>
</dbReference>
<dbReference type="Proteomes" id="UP000266340">
    <property type="component" value="Unassembled WGS sequence"/>
</dbReference>
<protein>
    <submittedName>
        <fullName evidence="11">Carbohydrate ABC transporter permease</fullName>
    </submittedName>
</protein>
<dbReference type="InterPro" id="IPR000515">
    <property type="entry name" value="MetI-like"/>
</dbReference>
<feature type="transmembrane region" description="Helical" evidence="7">
    <location>
        <begin position="12"/>
        <end position="33"/>
    </location>
</feature>
<evidence type="ECO:0000256" key="1">
    <source>
        <dbReference type="ARBA" id="ARBA00004651"/>
    </source>
</evidence>
<evidence type="ECO:0000313" key="12">
    <source>
        <dbReference type="EMBL" id="RIE00927.1"/>
    </source>
</evidence>
<accession>A0A398CBG1</accession>
<gene>
    <name evidence="12" type="ORF">D3H35_25505</name>
    <name evidence="11" type="ORF">D3H35_28190</name>
    <name evidence="9" type="ORF">D3H35_29085</name>
    <name evidence="10" type="ORF">D3H35_29125</name>
</gene>
<dbReference type="SUPFAM" id="SSF161098">
    <property type="entry name" value="MetI-like"/>
    <property type="match status" value="1"/>
</dbReference>
<evidence type="ECO:0000256" key="6">
    <source>
        <dbReference type="ARBA" id="ARBA00023136"/>
    </source>
</evidence>
<keyword evidence="4 7" id="KW-0812">Transmembrane</keyword>
<keyword evidence="5 7" id="KW-1133">Transmembrane helix</keyword>
<evidence type="ECO:0000256" key="2">
    <source>
        <dbReference type="ARBA" id="ARBA00022448"/>
    </source>
</evidence>
<dbReference type="CDD" id="cd06261">
    <property type="entry name" value="TM_PBP2"/>
    <property type="match status" value="1"/>
</dbReference>
<feature type="domain" description="ABC transmembrane type-1" evidence="8">
    <location>
        <begin position="73"/>
        <end position="265"/>
    </location>
</feature>
<dbReference type="EMBL" id="QXJM01000042">
    <property type="protein sequence ID" value="RIE00927.1"/>
    <property type="molecule type" value="Genomic_DNA"/>
</dbReference>
<dbReference type="PANTHER" id="PTHR43744">
    <property type="entry name" value="ABC TRANSPORTER PERMEASE PROTEIN MG189-RELATED-RELATED"/>
    <property type="match status" value="1"/>
</dbReference>
<feature type="transmembrane region" description="Helical" evidence="7">
    <location>
        <begin position="110"/>
        <end position="132"/>
    </location>
</feature>
<organism evidence="11 13">
    <name type="scientific">Cohnella faecalis</name>
    <dbReference type="NCBI Taxonomy" id="2315694"/>
    <lineage>
        <taxon>Bacteria</taxon>
        <taxon>Bacillati</taxon>
        <taxon>Bacillota</taxon>
        <taxon>Bacilli</taxon>
        <taxon>Bacillales</taxon>
        <taxon>Paenibacillaceae</taxon>
        <taxon>Cohnella</taxon>
    </lineage>
</organism>
<evidence type="ECO:0000313" key="9">
    <source>
        <dbReference type="EMBL" id="RIE00327.1"/>
    </source>
</evidence>
<name>A0A398CBG1_9BACL</name>
<keyword evidence="13" id="KW-1185">Reference proteome</keyword>
<sequence>METLRRSVGRFLFPALLLVMLAIQIFPILWVLVSSFKTIDEFRVGSNPFALPKSLYLDNYVNAILKSDLLLYFRNSLIVVVFVLAGILVLSSMAGFALEKLRFRFRKAGLLFFLFGIMVPIQVTLIPLYQIFRDLHLLNTYTSVILPQIGFGLPVSIFLFVSFYKYLPNEVMESAVMDGASMYRLFVSIVLPMAANIVVTVATLYGVFAWNEFIFPFTFLNSKSLLTVTLGLRDYVGNYGMTDWGATFSAIMLTVTPTFIVYFFLSKSIISGMTAGAVKS</sequence>
<dbReference type="PROSITE" id="PS50928">
    <property type="entry name" value="ABC_TM1"/>
    <property type="match status" value="1"/>
</dbReference>
<dbReference type="Pfam" id="PF00528">
    <property type="entry name" value="BPD_transp_1"/>
    <property type="match status" value="1"/>
</dbReference>
<feature type="transmembrane region" description="Helical" evidence="7">
    <location>
        <begin position="144"/>
        <end position="164"/>
    </location>
</feature>
<feature type="transmembrane region" description="Helical" evidence="7">
    <location>
        <begin position="244"/>
        <end position="265"/>
    </location>
</feature>
<evidence type="ECO:0000259" key="8">
    <source>
        <dbReference type="PROSITE" id="PS50928"/>
    </source>
</evidence>